<dbReference type="Gene3D" id="2.40.30.70">
    <property type="entry name" value="YaeB-like"/>
    <property type="match status" value="1"/>
</dbReference>
<organism evidence="4 5">
    <name type="scientific">Carpediemonas membranifera</name>
    <dbReference type="NCBI Taxonomy" id="201153"/>
    <lineage>
        <taxon>Eukaryota</taxon>
        <taxon>Metamonada</taxon>
        <taxon>Carpediemonas-like organisms</taxon>
        <taxon>Carpediemonas</taxon>
    </lineage>
</organism>
<dbReference type="InterPro" id="IPR040372">
    <property type="entry name" value="YaeB-like"/>
</dbReference>
<proteinExistence type="inferred from homology"/>
<dbReference type="AlphaFoldDB" id="A0A8J6AZV6"/>
<sequence>MLPRRKWTEATMSEPETSDPVRNVLNMINEYESVCSEIRKKEMAIHAARRCVAKLKAQRDHPDKAVWEAITRNTVAEYVERDISKRRDQERALVSRLVADNQTSLAPSVAFETHTAGSSATHTSTPVMRINVVGTAHTGFHKRFEAPRQPFLGNAAEAEGHLTLTAPSLIPRDLKPDDHLWILFWFDRNAHFRLAVLPPRATTRHGMFATRTPHRPNPVGLTLVRVGDIDREAGVISTIGADLLDCTPILGIRRYDPTMDDLSSRPMGWLSDQTLPLHYDEVKRDVPDLLRPREVRGMDDPPIVARLAAVQAIHSSLDVTALVRAHLGRYADVTHTRRVGAKKEDSRFPGRLTMAVGSFRVVYRVGEAEVLVEDVVSSLPAHVDQAEPEAAAHARFTAQFQPLV</sequence>
<keyword evidence="1" id="KW-0949">S-adenosyl-L-methionine</keyword>
<dbReference type="InterPro" id="IPR036414">
    <property type="entry name" value="YaeB_N_sf"/>
</dbReference>
<dbReference type="PROSITE" id="PS51668">
    <property type="entry name" value="TSAA_2"/>
    <property type="match status" value="1"/>
</dbReference>
<dbReference type="InterPro" id="IPR036413">
    <property type="entry name" value="YaeB-like_sf"/>
</dbReference>
<evidence type="ECO:0000313" key="5">
    <source>
        <dbReference type="Proteomes" id="UP000717585"/>
    </source>
</evidence>
<feature type="domain" description="TsaA-like" evidence="3">
    <location>
        <begin position="130"/>
        <end position="264"/>
    </location>
</feature>
<dbReference type="InterPro" id="IPR023370">
    <property type="entry name" value="TrmO-like_N"/>
</dbReference>
<protein>
    <recommendedName>
        <fullName evidence="3">TsaA-like domain-containing protein</fullName>
    </recommendedName>
</protein>
<name>A0A8J6AZV6_9EUKA</name>
<dbReference type="PANTHER" id="PTHR12818">
    <property type="entry name" value="TRNA (ADENINE(37)-N6)-METHYLTRANSFERASE"/>
    <property type="match status" value="1"/>
</dbReference>
<evidence type="ECO:0000256" key="1">
    <source>
        <dbReference type="ARBA" id="ARBA00022691"/>
    </source>
</evidence>
<accession>A0A8J6AZV6</accession>
<dbReference type="EMBL" id="JAHDYR010000038">
    <property type="protein sequence ID" value="KAG9392463.1"/>
    <property type="molecule type" value="Genomic_DNA"/>
</dbReference>
<dbReference type="SUPFAM" id="SSF118196">
    <property type="entry name" value="YaeB-like"/>
    <property type="match status" value="1"/>
</dbReference>
<dbReference type="Proteomes" id="UP000717585">
    <property type="component" value="Unassembled WGS sequence"/>
</dbReference>
<keyword evidence="5" id="KW-1185">Reference proteome</keyword>
<comment type="similarity">
    <text evidence="2">Belongs to the tRNA methyltransferase O family.</text>
</comment>
<evidence type="ECO:0000313" key="4">
    <source>
        <dbReference type="EMBL" id="KAG9392463.1"/>
    </source>
</evidence>
<dbReference type="OrthoDB" id="4882at2759"/>
<comment type="caution">
    <text evidence="4">The sequence shown here is derived from an EMBL/GenBank/DDBJ whole genome shotgun (WGS) entry which is preliminary data.</text>
</comment>
<evidence type="ECO:0000256" key="2">
    <source>
        <dbReference type="ARBA" id="ARBA00033753"/>
    </source>
</evidence>
<reference evidence="4" key="1">
    <citation type="submission" date="2021-05" db="EMBL/GenBank/DDBJ databases">
        <title>A free-living protist that lacks canonical eukaryotic 1 DNA replication and segregation systems.</title>
        <authorList>
            <person name="Salas-Leiva D.E."/>
            <person name="Tromer E.C."/>
            <person name="Curtis B.A."/>
            <person name="Jerlstrom-Hultqvist J."/>
            <person name="Kolisko M."/>
            <person name="Yi Z."/>
            <person name="Salas-Leiva J.S."/>
            <person name="Gallot-Lavallee L."/>
            <person name="Kops G.J.P.L."/>
            <person name="Archibald J.M."/>
            <person name="Simpson A.G.B."/>
            <person name="Roger A.J."/>
        </authorList>
    </citation>
    <scope>NUCLEOTIDE SEQUENCE</scope>
    <source>
        <strain evidence="4">BICM</strain>
    </source>
</reference>
<gene>
    <name evidence="4" type="ORF">J8273_5455</name>
</gene>
<dbReference type="Pfam" id="PF01980">
    <property type="entry name" value="TrmO_N"/>
    <property type="match status" value="1"/>
</dbReference>
<dbReference type="PANTHER" id="PTHR12818:SF0">
    <property type="entry name" value="TRNA (ADENINE(37)-N6)-METHYLTRANSFERASE"/>
    <property type="match status" value="1"/>
</dbReference>
<evidence type="ECO:0000259" key="3">
    <source>
        <dbReference type="PROSITE" id="PS51668"/>
    </source>
</evidence>